<dbReference type="Pfam" id="PF13302">
    <property type="entry name" value="Acetyltransf_3"/>
    <property type="match status" value="1"/>
</dbReference>
<evidence type="ECO:0000259" key="1">
    <source>
        <dbReference type="Pfam" id="PF13302"/>
    </source>
</evidence>
<proteinExistence type="predicted"/>
<dbReference type="SUPFAM" id="SSF55729">
    <property type="entry name" value="Acyl-CoA N-acyltransferases (Nat)"/>
    <property type="match status" value="1"/>
</dbReference>
<reference evidence="2" key="1">
    <citation type="submission" date="2023-03" db="EMBL/GenBank/DDBJ databases">
        <title>Complete genome of Cladonia borealis.</title>
        <authorList>
            <person name="Park H."/>
        </authorList>
    </citation>
    <scope>NUCLEOTIDE SEQUENCE</scope>
    <source>
        <strain evidence="2">ANT050790</strain>
    </source>
</reference>
<sequence length="203" mass="22265">MFGPSPNYTHETVLSGSDARVILRSKSLPLELRTPVLSETIPLLQLLTNENNIKHDRSVSALNTKEAVERFILDALKVSQPPDPDVPDRLNLVVIADSMVVGLSGLGRITSGVHGKRSGDVGIMIDPKFRGRGYAEESLRITFDYALRGLGIDEVVVSCTGANIAVQRLMEGKFGLKGVRSSPESSEFGNECQYTMKKEDIHW</sequence>
<dbReference type="CDD" id="cd04301">
    <property type="entry name" value="NAT_SF"/>
    <property type="match status" value="1"/>
</dbReference>
<dbReference type="InterPro" id="IPR016181">
    <property type="entry name" value="Acyl_CoA_acyltransferase"/>
</dbReference>
<name>A0AA39R2F3_9LECA</name>
<dbReference type="EMBL" id="JAFEKC020000007">
    <property type="protein sequence ID" value="KAK0513648.1"/>
    <property type="molecule type" value="Genomic_DNA"/>
</dbReference>
<protein>
    <recommendedName>
        <fullName evidence="1">N-acetyltransferase domain-containing protein</fullName>
    </recommendedName>
</protein>
<gene>
    <name evidence="2" type="ORF">JMJ35_004012</name>
</gene>
<dbReference type="InterPro" id="IPR051531">
    <property type="entry name" value="N-acetyltransferase"/>
</dbReference>
<feature type="domain" description="N-acetyltransferase" evidence="1">
    <location>
        <begin position="30"/>
        <end position="171"/>
    </location>
</feature>
<dbReference type="GO" id="GO:0016747">
    <property type="term" value="F:acyltransferase activity, transferring groups other than amino-acyl groups"/>
    <property type="evidence" value="ECO:0007669"/>
    <property type="project" value="InterPro"/>
</dbReference>
<dbReference type="Gene3D" id="3.40.630.30">
    <property type="match status" value="1"/>
</dbReference>
<dbReference type="PANTHER" id="PTHR43792">
    <property type="entry name" value="GNAT FAMILY, PUTATIVE (AFU_ORTHOLOGUE AFUA_3G00765)-RELATED-RELATED"/>
    <property type="match status" value="1"/>
</dbReference>
<dbReference type="InterPro" id="IPR000182">
    <property type="entry name" value="GNAT_dom"/>
</dbReference>
<organism evidence="2 3">
    <name type="scientific">Cladonia borealis</name>
    <dbReference type="NCBI Taxonomy" id="184061"/>
    <lineage>
        <taxon>Eukaryota</taxon>
        <taxon>Fungi</taxon>
        <taxon>Dikarya</taxon>
        <taxon>Ascomycota</taxon>
        <taxon>Pezizomycotina</taxon>
        <taxon>Lecanoromycetes</taxon>
        <taxon>OSLEUM clade</taxon>
        <taxon>Lecanoromycetidae</taxon>
        <taxon>Lecanorales</taxon>
        <taxon>Lecanorineae</taxon>
        <taxon>Cladoniaceae</taxon>
        <taxon>Cladonia</taxon>
    </lineage>
</organism>
<comment type="caution">
    <text evidence="2">The sequence shown here is derived from an EMBL/GenBank/DDBJ whole genome shotgun (WGS) entry which is preliminary data.</text>
</comment>
<keyword evidence="3" id="KW-1185">Reference proteome</keyword>
<dbReference type="Proteomes" id="UP001166286">
    <property type="component" value="Unassembled WGS sequence"/>
</dbReference>
<evidence type="ECO:0000313" key="3">
    <source>
        <dbReference type="Proteomes" id="UP001166286"/>
    </source>
</evidence>
<accession>A0AA39R2F3</accession>
<dbReference type="AlphaFoldDB" id="A0AA39R2F3"/>
<evidence type="ECO:0000313" key="2">
    <source>
        <dbReference type="EMBL" id="KAK0513648.1"/>
    </source>
</evidence>